<sequence>MFLEEEHAFDVAYSKPLGVDVKNLIIYQPNKGEVALELADCLCQSGAIHQICADSISTLTPRARNRGVSKPGCILTCAEVMDIVARNGHGIAIGIRDWVKEEIVDRNTPERPILCAMRLRRIGQVSSSYTGHLSQALQYQEQDLFEEEIPKATRTPQPIAIVLAMLDDTSIFVDQTTSMRYQCCS</sequence>
<evidence type="ECO:0000256" key="4">
    <source>
        <dbReference type="ARBA" id="ARBA00023172"/>
    </source>
</evidence>
<dbReference type="InterPro" id="IPR049428">
    <property type="entry name" value="RecA-like_N"/>
</dbReference>
<keyword evidence="4" id="KW-0233">DNA recombination</keyword>
<gene>
    <name evidence="6" type="ORF">Nepgr_004328</name>
</gene>
<keyword evidence="3" id="KW-0067">ATP-binding</keyword>
<feature type="domain" description="RecA-like N-terminal" evidence="5">
    <location>
        <begin position="2"/>
        <end position="69"/>
    </location>
</feature>
<dbReference type="Proteomes" id="UP001279734">
    <property type="component" value="Unassembled WGS sequence"/>
</dbReference>
<comment type="caution">
    <text evidence="6">The sequence shown here is derived from an EMBL/GenBank/DDBJ whole genome shotgun (WGS) entry which is preliminary data.</text>
</comment>
<organism evidence="6 7">
    <name type="scientific">Nepenthes gracilis</name>
    <name type="common">Slender pitcher plant</name>
    <dbReference type="NCBI Taxonomy" id="150966"/>
    <lineage>
        <taxon>Eukaryota</taxon>
        <taxon>Viridiplantae</taxon>
        <taxon>Streptophyta</taxon>
        <taxon>Embryophyta</taxon>
        <taxon>Tracheophyta</taxon>
        <taxon>Spermatophyta</taxon>
        <taxon>Magnoliopsida</taxon>
        <taxon>eudicotyledons</taxon>
        <taxon>Gunneridae</taxon>
        <taxon>Pentapetalae</taxon>
        <taxon>Caryophyllales</taxon>
        <taxon>Nepenthaceae</taxon>
        <taxon>Nepenthes</taxon>
    </lineage>
</organism>
<evidence type="ECO:0000256" key="3">
    <source>
        <dbReference type="ARBA" id="ARBA00022840"/>
    </source>
</evidence>
<dbReference type="InterPro" id="IPR027417">
    <property type="entry name" value="P-loop_NTPase"/>
</dbReference>
<evidence type="ECO:0000256" key="1">
    <source>
        <dbReference type="ARBA" id="ARBA00009391"/>
    </source>
</evidence>
<dbReference type="EMBL" id="BSYO01000003">
    <property type="protein sequence ID" value="GMH02489.1"/>
    <property type="molecule type" value="Genomic_DNA"/>
</dbReference>
<dbReference type="Gene3D" id="3.40.50.300">
    <property type="entry name" value="P-loop containing nucleotide triphosphate hydrolases"/>
    <property type="match status" value="1"/>
</dbReference>
<dbReference type="PRINTS" id="PR00142">
    <property type="entry name" value="RECA"/>
</dbReference>
<protein>
    <recommendedName>
        <fullName evidence="5">RecA-like N-terminal domain-containing protein</fullName>
    </recommendedName>
</protein>
<keyword evidence="7" id="KW-1185">Reference proteome</keyword>
<dbReference type="GO" id="GO:0005524">
    <property type="term" value="F:ATP binding"/>
    <property type="evidence" value="ECO:0007669"/>
    <property type="project" value="UniProtKB-KW"/>
</dbReference>
<proteinExistence type="inferred from homology"/>
<dbReference type="GO" id="GO:0006310">
    <property type="term" value="P:DNA recombination"/>
    <property type="evidence" value="ECO:0007669"/>
    <property type="project" value="UniProtKB-KW"/>
</dbReference>
<dbReference type="PANTHER" id="PTHR45900:SF1">
    <property type="entry name" value="MITOCHONDRIAL DNA REPAIR PROTEIN RECA HOMOLOG-RELATED"/>
    <property type="match status" value="1"/>
</dbReference>
<dbReference type="Pfam" id="PF00154">
    <property type="entry name" value="RecA_N"/>
    <property type="match status" value="1"/>
</dbReference>
<comment type="similarity">
    <text evidence="1">Belongs to the RecA family.</text>
</comment>
<dbReference type="GO" id="GO:0006281">
    <property type="term" value="P:DNA repair"/>
    <property type="evidence" value="ECO:0007669"/>
    <property type="project" value="InterPro"/>
</dbReference>
<evidence type="ECO:0000256" key="2">
    <source>
        <dbReference type="ARBA" id="ARBA00022741"/>
    </source>
</evidence>
<name>A0AAD3XEY6_NEPGR</name>
<evidence type="ECO:0000313" key="6">
    <source>
        <dbReference type="EMBL" id="GMH02489.1"/>
    </source>
</evidence>
<evidence type="ECO:0000313" key="7">
    <source>
        <dbReference type="Proteomes" id="UP001279734"/>
    </source>
</evidence>
<dbReference type="GO" id="GO:0003697">
    <property type="term" value="F:single-stranded DNA binding"/>
    <property type="evidence" value="ECO:0007669"/>
    <property type="project" value="InterPro"/>
</dbReference>
<evidence type="ECO:0000259" key="5">
    <source>
        <dbReference type="Pfam" id="PF00154"/>
    </source>
</evidence>
<dbReference type="PANTHER" id="PTHR45900">
    <property type="entry name" value="RECA"/>
    <property type="match status" value="1"/>
</dbReference>
<dbReference type="InterPro" id="IPR013765">
    <property type="entry name" value="DNA_recomb/repair_RecA"/>
</dbReference>
<reference evidence="6" key="1">
    <citation type="submission" date="2023-05" db="EMBL/GenBank/DDBJ databases">
        <title>Nepenthes gracilis genome sequencing.</title>
        <authorList>
            <person name="Fukushima K."/>
        </authorList>
    </citation>
    <scope>NUCLEOTIDE SEQUENCE</scope>
    <source>
        <strain evidence="6">SING2019-196</strain>
    </source>
</reference>
<accession>A0AAD3XEY6</accession>
<keyword evidence="2" id="KW-0547">Nucleotide-binding</keyword>
<dbReference type="AlphaFoldDB" id="A0AAD3XEY6"/>